<feature type="domain" description="Major facilitator superfamily (MFS) profile" evidence="7">
    <location>
        <begin position="54"/>
        <end position="472"/>
    </location>
</feature>
<dbReference type="PANTHER" id="PTHR43791">
    <property type="entry name" value="PERMEASE-RELATED"/>
    <property type="match status" value="1"/>
</dbReference>
<dbReference type="Gene3D" id="1.20.1250.20">
    <property type="entry name" value="MFS general substrate transporter like domains"/>
    <property type="match status" value="2"/>
</dbReference>
<keyword evidence="2" id="KW-0813">Transport</keyword>
<evidence type="ECO:0000313" key="9">
    <source>
        <dbReference type="Proteomes" id="UP000193689"/>
    </source>
</evidence>
<feature type="transmembrane region" description="Helical" evidence="6">
    <location>
        <begin position="412"/>
        <end position="433"/>
    </location>
</feature>
<dbReference type="InterPro" id="IPR036259">
    <property type="entry name" value="MFS_trans_sf"/>
</dbReference>
<keyword evidence="9" id="KW-1185">Reference proteome</keyword>
<dbReference type="GO" id="GO:0022857">
    <property type="term" value="F:transmembrane transporter activity"/>
    <property type="evidence" value="ECO:0007669"/>
    <property type="project" value="InterPro"/>
</dbReference>
<dbReference type="Proteomes" id="UP000193689">
    <property type="component" value="Unassembled WGS sequence"/>
</dbReference>
<feature type="transmembrane region" description="Helical" evidence="6">
    <location>
        <begin position="219"/>
        <end position="239"/>
    </location>
</feature>
<dbReference type="InParanoid" id="A0A1Y2DW27"/>
<feature type="transmembrane region" description="Helical" evidence="6">
    <location>
        <begin position="156"/>
        <end position="177"/>
    </location>
</feature>
<dbReference type="SUPFAM" id="SSF103473">
    <property type="entry name" value="MFS general substrate transporter"/>
    <property type="match status" value="1"/>
</dbReference>
<protein>
    <submittedName>
        <fullName evidence="8">Major facilitator superfamily domain-containing protein</fullName>
    </submittedName>
</protein>
<feature type="transmembrane region" description="Helical" evidence="6">
    <location>
        <begin position="351"/>
        <end position="368"/>
    </location>
</feature>
<sequence>MSVSPTQKPLPDQVAMALNDTETTSSEKPASSIHRSLPMAAFNARLCSKLDLRILTPMFFLNFLSLMGRTNIGAALIQHLPKDLKLDAMKIFLVVSIPLVMLILFEVPSNLIMKWLESRFGLSYMRYLSLITVGLGLVTLGQAFDQSYAALLATRFLVGIFDSGLMPGCVFVLSLYYPSVHLQWRMSMLMVANIVSNIISNILAYGISNIHASNGYSGWRWIFMVEGLLTIAIGAICVWSDIGRPEKSTFLSHEEKDVIHSLVESRTSTIGIAAELKVFFSNPLNYAWAALYVFTCTTLYSVAIFAPSFVQAFHPDWKVPQVQGQVVPIFVVDCVVCLLAGWASDRLNHRSGFALAGYVLTIIGYAMLRVPNRFSPAIQMLALYFVSMGTYISLPMIWALTQLNSATPFQKALGSAFVIGVGNVGGFVSAWIFRSSEAPHYSAGMTDGLILTCVATGLIIVAWVYMKMANRRISETKDESNEGLASGVVTKFRC</sequence>
<keyword evidence="3 6" id="KW-0812">Transmembrane</keyword>
<dbReference type="OrthoDB" id="19923at2759"/>
<feature type="transmembrane region" description="Helical" evidence="6">
    <location>
        <begin position="124"/>
        <end position="144"/>
    </location>
</feature>
<keyword evidence="4 6" id="KW-1133">Transmembrane helix</keyword>
<evidence type="ECO:0000256" key="1">
    <source>
        <dbReference type="ARBA" id="ARBA00004141"/>
    </source>
</evidence>
<name>A0A1Y2DW27_9PEZI</name>
<feature type="transmembrane region" description="Helical" evidence="6">
    <location>
        <begin position="189"/>
        <end position="207"/>
    </location>
</feature>
<dbReference type="AlphaFoldDB" id="A0A1Y2DW27"/>
<dbReference type="PROSITE" id="PS50850">
    <property type="entry name" value="MFS"/>
    <property type="match status" value="1"/>
</dbReference>
<dbReference type="EMBL" id="MCFJ01000008">
    <property type="protein sequence ID" value="ORY63468.1"/>
    <property type="molecule type" value="Genomic_DNA"/>
</dbReference>
<evidence type="ECO:0000256" key="5">
    <source>
        <dbReference type="ARBA" id="ARBA00023136"/>
    </source>
</evidence>
<accession>A0A1Y2DW27</accession>
<dbReference type="GO" id="GO:0016020">
    <property type="term" value="C:membrane"/>
    <property type="evidence" value="ECO:0007669"/>
    <property type="project" value="UniProtKB-SubCell"/>
</dbReference>
<evidence type="ECO:0000256" key="3">
    <source>
        <dbReference type="ARBA" id="ARBA00022692"/>
    </source>
</evidence>
<comment type="caution">
    <text evidence="8">The sequence shown here is derived from an EMBL/GenBank/DDBJ whole genome shotgun (WGS) entry which is preliminary data.</text>
</comment>
<feature type="transmembrane region" description="Helical" evidence="6">
    <location>
        <begin position="326"/>
        <end position="344"/>
    </location>
</feature>
<feature type="transmembrane region" description="Helical" evidence="6">
    <location>
        <begin position="59"/>
        <end position="79"/>
    </location>
</feature>
<feature type="transmembrane region" description="Helical" evidence="6">
    <location>
        <begin position="286"/>
        <end position="306"/>
    </location>
</feature>
<feature type="transmembrane region" description="Helical" evidence="6">
    <location>
        <begin position="448"/>
        <end position="466"/>
    </location>
</feature>
<dbReference type="GeneID" id="63776706"/>
<dbReference type="InterPro" id="IPR020846">
    <property type="entry name" value="MFS_dom"/>
</dbReference>
<reference evidence="8 9" key="1">
    <citation type="submission" date="2016-07" db="EMBL/GenBank/DDBJ databases">
        <title>Pervasive Adenine N6-methylation of Active Genes in Fungi.</title>
        <authorList>
            <consortium name="DOE Joint Genome Institute"/>
            <person name="Mondo S.J."/>
            <person name="Dannebaum R.O."/>
            <person name="Kuo R.C."/>
            <person name="Labutti K."/>
            <person name="Haridas S."/>
            <person name="Kuo A."/>
            <person name="Salamov A."/>
            <person name="Ahrendt S.R."/>
            <person name="Lipzen A."/>
            <person name="Sullivan W."/>
            <person name="Andreopoulos W.B."/>
            <person name="Clum A."/>
            <person name="Lindquist E."/>
            <person name="Daum C."/>
            <person name="Ramamoorthy G.K."/>
            <person name="Gryganskyi A."/>
            <person name="Culley D."/>
            <person name="Magnuson J.K."/>
            <person name="James T.Y."/>
            <person name="O'Malley M.A."/>
            <person name="Stajich J.E."/>
            <person name="Spatafora J.W."/>
            <person name="Visel A."/>
            <person name="Grigoriev I.V."/>
        </authorList>
    </citation>
    <scope>NUCLEOTIDE SEQUENCE [LARGE SCALE GENOMIC DNA]</scope>
    <source>
        <strain evidence="8 9">CBS 129021</strain>
    </source>
</reference>
<dbReference type="RefSeq" id="XP_040715125.1">
    <property type="nucleotide sequence ID" value="XM_040860494.1"/>
</dbReference>
<organism evidence="8 9">
    <name type="scientific">Pseudomassariella vexata</name>
    <dbReference type="NCBI Taxonomy" id="1141098"/>
    <lineage>
        <taxon>Eukaryota</taxon>
        <taxon>Fungi</taxon>
        <taxon>Dikarya</taxon>
        <taxon>Ascomycota</taxon>
        <taxon>Pezizomycotina</taxon>
        <taxon>Sordariomycetes</taxon>
        <taxon>Xylariomycetidae</taxon>
        <taxon>Amphisphaeriales</taxon>
        <taxon>Pseudomassariaceae</taxon>
        <taxon>Pseudomassariella</taxon>
    </lineage>
</organism>
<dbReference type="Pfam" id="PF07690">
    <property type="entry name" value="MFS_1"/>
    <property type="match status" value="1"/>
</dbReference>
<proteinExistence type="predicted"/>
<keyword evidence="5 6" id="KW-0472">Membrane</keyword>
<evidence type="ECO:0000313" key="8">
    <source>
        <dbReference type="EMBL" id="ORY63468.1"/>
    </source>
</evidence>
<feature type="transmembrane region" description="Helical" evidence="6">
    <location>
        <begin position="91"/>
        <end position="112"/>
    </location>
</feature>
<evidence type="ECO:0000256" key="6">
    <source>
        <dbReference type="SAM" id="Phobius"/>
    </source>
</evidence>
<evidence type="ECO:0000256" key="2">
    <source>
        <dbReference type="ARBA" id="ARBA00022448"/>
    </source>
</evidence>
<gene>
    <name evidence="8" type="ORF">BCR38DRAFT_436919</name>
</gene>
<evidence type="ECO:0000256" key="4">
    <source>
        <dbReference type="ARBA" id="ARBA00022989"/>
    </source>
</evidence>
<dbReference type="PANTHER" id="PTHR43791:SF52">
    <property type="entry name" value="TRANSPORTER, PUTATIVE (AFU_ORTHOLOGUE AFUA_1G11820)-RELATED"/>
    <property type="match status" value="1"/>
</dbReference>
<evidence type="ECO:0000259" key="7">
    <source>
        <dbReference type="PROSITE" id="PS50850"/>
    </source>
</evidence>
<dbReference type="InterPro" id="IPR011701">
    <property type="entry name" value="MFS"/>
</dbReference>
<feature type="transmembrane region" description="Helical" evidence="6">
    <location>
        <begin position="380"/>
        <end position="400"/>
    </location>
</feature>
<comment type="subcellular location">
    <subcellularLocation>
        <location evidence="1">Membrane</location>
        <topology evidence="1">Multi-pass membrane protein</topology>
    </subcellularLocation>
</comment>